<keyword evidence="1" id="KW-0812">Transmembrane</keyword>
<proteinExistence type="predicted"/>
<dbReference type="AlphaFoldDB" id="A0A561XL16"/>
<evidence type="ECO:0000256" key="1">
    <source>
        <dbReference type="SAM" id="Phobius"/>
    </source>
</evidence>
<keyword evidence="1" id="KW-1133">Transmembrane helix</keyword>
<name>A0A561XL16_ACIDE</name>
<organism evidence="2 3">
    <name type="scientific">Acidovorax delafieldii</name>
    <name type="common">Pseudomonas delafieldii</name>
    <dbReference type="NCBI Taxonomy" id="47920"/>
    <lineage>
        <taxon>Bacteria</taxon>
        <taxon>Pseudomonadati</taxon>
        <taxon>Pseudomonadota</taxon>
        <taxon>Betaproteobacteria</taxon>
        <taxon>Burkholderiales</taxon>
        <taxon>Comamonadaceae</taxon>
        <taxon>Acidovorax</taxon>
    </lineage>
</organism>
<dbReference type="GeneID" id="51112244"/>
<accession>A0A561XL16</accession>
<evidence type="ECO:0000313" key="2">
    <source>
        <dbReference type="EMBL" id="TWG36799.1"/>
    </source>
</evidence>
<feature type="transmembrane region" description="Helical" evidence="1">
    <location>
        <begin position="42"/>
        <end position="60"/>
    </location>
</feature>
<gene>
    <name evidence="2" type="ORF">ATF69_3189</name>
</gene>
<dbReference type="Proteomes" id="UP000321485">
    <property type="component" value="Unassembled WGS sequence"/>
</dbReference>
<comment type="caution">
    <text evidence="2">The sequence shown here is derived from an EMBL/GenBank/DDBJ whole genome shotgun (WGS) entry which is preliminary data.</text>
</comment>
<reference evidence="2 3" key="1">
    <citation type="journal article" date="2015" name="Stand. Genomic Sci.">
        <title>Genomic Encyclopedia of Bacterial and Archaeal Type Strains, Phase III: the genomes of soil and plant-associated and newly described type strains.</title>
        <authorList>
            <person name="Whitman W.B."/>
            <person name="Woyke T."/>
            <person name="Klenk H.P."/>
            <person name="Zhou Y."/>
            <person name="Lilburn T.G."/>
            <person name="Beck B.J."/>
            <person name="De Vos P."/>
            <person name="Vandamme P."/>
            <person name="Eisen J.A."/>
            <person name="Garrity G."/>
            <person name="Hugenholtz P."/>
            <person name="Kyrpides N.C."/>
        </authorList>
    </citation>
    <scope>NUCLEOTIDE SEQUENCE [LARGE SCALE GENOMIC DNA]</scope>
    <source>
        <strain evidence="2 3">DSM 64</strain>
    </source>
</reference>
<dbReference type="RefSeq" id="WP_146871551.1">
    <property type="nucleotide sequence ID" value="NZ_CAXUPI020000003.1"/>
</dbReference>
<keyword evidence="1" id="KW-0472">Membrane</keyword>
<sequence>MSAGAGIRRFHRWVSMAFTLAVIANFVARAQGAGNPPDWVTYAPLPPLALLLLTGLYLFVQPYLQRLAVRSSVRPAPGAQGLPPA</sequence>
<evidence type="ECO:0000313" key="3">
    <source>
        <dbReference type="Proteomes" id="UP000321485"/>
    </source>
</evidence>
<protein>
    <submittedName>
        <fullName evidence="2">Uncharacterized protein</fullName>
    </submittedName>
</protein>
<dbReference type="EMBL" id="VJWE01000014">
    <property type="protein sequence ID" value="TWG36799.1"/>
    <property type="molecule type" value="Genomic_DNA"/>
</dbReference>